<dbReference type="PANTHER" id="PTHR16121:SF0">
    <property type="entry name" value="CAP-SPECIFIC MRNA (NUCLEOSIDE-2'-O-)-METHYLTRANSFERASE 1"/>
    <property type="match status" value="1"/>
</dbReference>
<keyword evidence="1" id="KW-0507">mRNA processing</keyword>
<accession>A0A9N8W937</accession>
<dbReference type="EC" id="2.1.1.57" evidence="1"/>
<feature type="region of interest" description="Disordered" evidence="2">
    <location>
        <begin position="1"/>
        <end position="20"/>
    </location>
</feature>
<keyword evidence="4" id="KW-1185">Reference proteome</keyword>
<feature type="compositionally biased region" description="Low complexity" evidence="2">
    <location>
        <begin position="36"/>
        <end position="47"/>
    </location>
</feature>
<comment type="caution">
    <text evidence="3">The sequence shown here is derived from an EMBL/GenBank/DDBJ whole genome shotgun (WGS) entry which is preliminary data.</text>
</comment>
<dbReference type="AlphaFoldDB" id="A0A9N8W937"/>
<organism evidence="3 4">
    <name type="scientific">Racocetra fulgida</name>
    <dbReference type="NCBI Taxonomy" id="60492"/>
    <lineage>
        <taxon>Eukaryota</taxon>
        <taxon>Fungi</taxon>
        <taxon>Fungi incertae sedis</taxon>
        <taxon>Mucoromycota</taxon>
        <taxon>Glomeromycotina</taxon>
        <taxon>Glomeromycetes</taxon>
        <taxon>Diversisporales</taxon>
        <taxon>Gigasporaceae</taxon>
        <taxon>Racocetra</taxon>
    </lineage>
</organism>
<dbReference type="GO" id="GO:0003676">
    <property type="term" value="F:nucleic acid binding"/>
    <property type="evidence" value="ECO:0007669"/>
    <property type="project" value="UniProtKB-UniRule"/>
</dbReference>
<keyword evidence="1" id="KW-0808">Transferase</keyword>
<evidence type="ECO:0000256" key="1">
    <source>
        <dbReference type="RuleBase" id="RU368012"/>
    </source>
</evidence>
<dbReference type="Proteomes" id="UP000789396">
    <property type="component" value="Unassembled WGS sequence"/>
</dbReference>
<dbReference type="Gene3D" id="3.40.50.12760">
    <property type="match status" value="2"/>
</dbReference>
<feature type="region of interest" description="Disordered" evidence="2">
    <location>
        <begin position="52"/>
        <end position="75"/>
    </location>
</feature>
<dbReference type="GO" id="GO:0016556">
    <property type="term" value="P:mRNA modification"/>
    <property type="evidence" value="ECO:0007669"/>
    <property type="project" value="UniProtKB-UniRule"/>
</dbReference>
<evidence type="ECO:0000256" key="2">
    <source>
        <dbReference type="SAM" id="MobiDB-lite"/>
    </source>
</evidence>
<dbReference type="GO" id="GO:0004483">
    <property type="term" value="F:methyltransferase cap1 activity"/>
    <property type="evidence" value="ECO:0007669"/>
    <property type="project" value="UniProtKB-UniRule"/>
</dbReference>
<comment type="subcellular location">
    <subcellularLocation>
        <location evidence="1">Nucleus</location>
    </subcellularLocation>
</comment>
<proteinExistence type="predicted"/>
<reference evidence="3" key="1">
    <citation type="submission" date="2021-06" db="EMBL/GenBank/DDBJ databases">
        <authorList>
            <person name="Kallberg Y."/>
            <person name="Tangrot J."/>
            <person name="Rosling A."/>
        </authorList>
    </citation>
    <scope>NUCLEOTIDE SEQUENCE</scope>
    <source>
        <strain evidence="3">IN212</strain>
    </source>
</reference>
<gene>
    <name evidence="3" type="ORF">RFULGI_LOCUS1570</name>
</gene>
<keyword evidence="1" id="KW-0506">mRNA capping</keyword>
<feature type="region of interest" description="Disordered" evidence="2">
    <location>
        <begin position="28"/>
        <end position="47"/>
    </location>
</feature>
<evidence type="ECO:0000313" key="4">
    <source>
        <dbReference type="Proteomes" id="UP000789396"/>
    </source>
</evidence>
<keyword evidence="1" id="KW-0539">Nucleus</keyword>
<keyword evidence="1" id="KW-0949">S-adenosyl-L-methionine</keyword>
<evidence type="ECO:0000313" key="3">
    <source>
        <dbReference type="EMBL" id="CAG8481662.1"/>
    </source>
</evidence>
<feature type="compositionally biased region" description="Low complexity" evidence="2">
    <location>
        <begin position="52"/>
        <end position="74"/>
    </location>
</feature>
<dbReference type="EMBL" id="CAJVPZ010000989">
    <property type="protein sequence ID" value="CAG8481662.1"/>
    <property type="molecule type" value="Genomic_DNA"/>
</dbReference>
<dbReference type="GO" id="GO:0005634">
    <property type="term" value="C:nucleus"/>
    <property type="evidence" value="ECO:0007669"/>
    <property type="project" value="UniProtKB-SubCell"/>
</dbReference>
<dbReference type="GO" id="GO:0005737">
    <property type="term" value="C:cytoplasm"/>
    <property type="evidence" value="ECO:0007669"/>
    <property type="project" value="TreeGrafter"/>
</dbReference>
<dbReference type="OrthoDB" id="10251234at2759"/>
<dbReference type="GO" id="GO:0032259">
    <property type="term" value="P:methylation"/>
    <property type="evidence" value="ECO:0007669"/>
    <property type="project" value="UniProtKB-KW"/>
</dbReference>
<comment type="function">
    <text evidence="1">S-adenosyl-L-methionine-dependent methyltransferase that mediates RNA cap1 2'-O-ribose methylation to the 5'-cap structure of RNAs. Methylates the ribose of the first nucleotide of a m(7)GpppG-capped mRNA to produce m(7)GpppNmp (cap1).</text>
</comment>
<comment type="catalytic activity">
    <reaction evidence="1">
        <text>a 5'-end (N(7)-methyl 5'-triphosphoguanosine)-ribonucleoside in mRNA + S-adenosyl-L-methionine = a 5'-end (N(7)-methyl 5'-triphosphoguanosine)-(2'-O-methyl-ribonucleoside) in mRNA + S-adenosyl-L-homocysteine + H(+)</text>
        <dbReference type="Rhea" id="RHEA:67020"/>
        <dbReference type="Rhea" id="RHEA-COMP:17167"/>
        <dbReference type="Rhea" id="RHEA-COMP:17168"/>
        <dbReference type="ChEBI" id="CHEBI:15378"/>
        <dbReference type="ChEBI" id="CHEBI:57856"/>
        <dbReference type="ChEBI" id="CHEBI:59789"/>
        <dbReference type="ChEBI" id="CHEBI:156461"/>
        <dbReference type="ChEBI" id="CHEBI:167609"/>
        <dbReference type="EC" id="2.1.1.57"/>
    </reaction>
</comment>
<keyword evidence="1" id="KW-0489">Methyltransferase</keyword>
<dbReference type="InterPro" id="IPR050851">
    <property type="entry name" value="mRNA_Cap_2O-Ribose_MeTrfase"/>
</dbReference>
<dbReference type="PANTHER" id="PTHR16121">
    <property type="entry name" value="CAP-SPECIFIC MRNA (NUCLEOSIDE-2'-O-)-METHYLTRANSFERASE 1-RELATED"/>
    <property type="match status" value="1"/>
</dbReference>
<name>A0A9N8W937_9GLOM</name>
<sequence>MNHDPYTGKLQHPEYRNTPLVSPIPRPTLETCPPLQSQQHQRSAQYQQSYYGHNSYHSTPHISSTHSMHTSTPPNDLSNQQLLTPVEIQKQNANFLSCQIPYEEGKSINGLKIVKALKNIPHERFTAARGKSNPYEKVGHSIFMNRSASKLACLDALVNFTGVKRYDPVKDLVYGWGITLTGDQNYDLNRFIADAKVRECFKPSYGADGTGNLYKEENIRHFANEVMMGTKNEGADLVTADGRNPQIVSFLLDVNKKFNEIKLSSPEGQKDVNEVVEFNEMNQDEDFIDYLKMSNMKIAIKQTEALEELLKYISNPYPFIF</sequence>
<protein>
    <recommendedName>
        <fullName evidence="1">Cap-specific mRNA (nucleoside-2'-O-)-methyltransferase 1</fullName>
        <ecNumber evidence="1">2.1.1.57</ecNumber>
    </recommendedName>
    <alternativeName>
        <fullName evidence="1">Cap1 2'O-ribose methyltransferase 1</fullName>
    </alternativeName>
</protein>
<dbReference type="GO" id="GO:0006370">
    <property type="term" value="P:7-methylguanosine mRNA capping"/>
    <property type="evidence" value="ECO:0007669"/>
    <property type="project" value="UniProtKB-UniRule"/>
</dbReference>